<sequence length="65" mass="7229">VQLGTNLKHSAMSQTRNIIIPAHIVFDENWSFANGHLTDRLPNAPNTNTEQTIIADGIRLGQTIY</sequence>
<dbReference type="EMBL" id="CAJVPM010005996">
    <property type="protein sequence ID" value="CAG8530327.1"/>
    <property type="molecule type" value="Genomic_DNA"/>
</dbReference>
<keyword evidence="2" id="KW-1185">Reference proteome</keyword>
<evidence type="ECO:0000313" key="1">
    <source>
        <dbReference type="EMBL" id="CAG8530327.1"/>
    </source>
</evidence>
<accession>A0ACA9LH27</accession>
<protein>
    <submittedName>
        <fullName evidence="1">10636_t:CDS:1</fullName>
    </submittedName>
</protein>
<dbReference type="Proteomes" id="UP000789860">
    <property type="component" value="Unassembled WGS sequence"/>
</dbReference>
<organism evidence="1 2">
    <name type="scientific">Scutellospora calospora</name>
    <dbReference type="NCBI Taxonomy" id="85575"/>
    <lineage>
        <taxon>Eukaryota</taxon>
        <taxon>Fungi</taxon>
        <taxon>Fungi incertae sedis</taxon>
        <taxon>Mucoromycota</taxon>
        <taxon>Glomeromycotina</taxon>
        <taxon>Glomeromycetes</taxon>
        <taxon>Diversisporales</taxon>
        <taxon>Gigasporaceae</taxon>
        <taxon>Scutellospora</taxon>
    </lineage>
</organism>
<feature type="non-terminal residue" evidence="1">
    <location>
        <position position="1"/>
    </location>
</feature>
<reference evidence="1" key="1">
    <citation type="submission" date="2021-06" db="EMBL/GenBank/DDBJ databases">
        <authorList>
            <person name="Kallberg Y."/>
            <person name="Tangrot J."/>
            <person name="Rosling A."/>
        </authorList>
    </citation>
    <scope>NUCLEOTIDE SEQUENCE</scope>
    <source>
        <strain evidence="1">AU212A</strain>
    </source>
</reference>
<comment type="caution">
    <text evidence="1">The sequence shown here is derived from an EMBL/GenBank/DDBJ whole genome shotgun (WGS) entry which is preliminary data.</text>
</comment>
<gene>
    <name evidence="1" type="ORF">SCALOS_LOCUS4431</name>
</gene>
<evidence type="ECO:0000313" key="2">
    <source>
        <dbReference type="Proteomes" id="UP000789860"/>
    </source>
</evidence>
<proteinExistence type="predicted"/>
<name>A0ACA9LH27_9GLOM</name>